<dbReference type="GO" id="GO:0007608">
    <property type="term" value="P:sensory perception of smell"/>
    <property type="evidence" value="ECO:0007669"/>
    <property type="project" value="TreeGrafter"/>
</dbReference>
<dbReference type="FunCoup" id="A0A5N4ATK0">
    <property type="interactions" value="13"/>
</dbReference>
<dbReference type="InParanoid" id="A0A5N4ATK0"/>
<evidence type="ECO:0000313" key="5">
    <source>
        <dbReference type="EMBL" id="KAB0800657.1"/>
    </source>
</evidence>
<dbReference type="EMBL" id="VVIM01000004">
    <property type="protein sequence ID" value="KAB0800657.1"/>
    <property type="molecule type" value="Genomic_DNA"/>
</dbReference>
<dbReference type="GO" id="GO:0005549">
    <property type="term" value="F:odorant binding"/>
    <property type="evidence" value="ECO:0007669"/>
    <property type="project" value="InterPro"/>
</dbReference>
<evidence type="ECO:0000313" key="6">
    <source>
        <dbReference type="Proteomes" id="UP000327044"/>
    </source>
</evidence>
<dbReference type="PANTHER" id="PTHR11857">
    <property type="entry name" value="ODORANT BINDING PROTEIN-RELATED"/>
    <property type="match status" value="1"/>
</dbReference>
<evidence type="ECO:0000256" key="1">
    <source>
        <dbReference type="ARBA" id="ARBA00004613"/>
    </source>
</evidence>
<evidence type="ECO:0000256" key="3">
    <source>
        <dbReference type="ARBA" id="ARBA00022525"/>
    </source>
</evidence>
<dbReference type="InterPro" id="IPR006170">
    <property type="entry name" value="PBP/GOBP"/>
</dbReference>
<dbReference type="Gene3D" id="1.10.238.20">
    <property type="entry name" value="Pheromone/general odorant binding protein domain"/>
    <property type="match status" value="1"/>
</dbReference>
<name>A0A5N4ATK0_PHOPY</name>
<dbReference type="GO" id="GO:0005615">
    <property type="term" value="C:extracellular space"/>
    <property type="evidence" value="ECO:0007669"/>
    <property type="project" value="TreeGrafter"/>
</dbReference>
<evidence type="ECO:0000256" key="4">
    <source>
        <dbReference type="ARBA" id="ARBA00022729"/>
    </source>
</evidence>
<dbReference type="InterPro" id="IPR036728">
    <property type="entry name" value="PBP_GOBP_sf"/>
</dbReference>
<accession>A0A5N4ATK0</accession>
<dbReference type="PANTHER" id="PTHR11857:SF43">
    <property type="entry name" value="GEO07291P1-RELATED"/>
    <property type="match status" value="1"/>
</dbReference>
<comment type="similarity">
    <text evidence="2">Belongs to the PBP/GOBP family.</text>
</comment>
<sequence length="162" mass="18422">IGHVPIIKCLSEKKCIQSLNGDHNMFSTKFAVNSILILFFVSAALSDTVPNDISNSWKKAVNRVLMACVEEDNNGITPYDVEEMVKSWNIPESMKCFMDCVYKKNHFVDENGHFTDELLDYKGITKENMQACEDAVQTSSKDSCDRVYDFCKCIVQDIKDKN</sequence>
<comment type="subcellular location">
    <subcellularLocation>
        <location evidence="1">Secreted</location>
    </subcellularLocation>
</comment>
<dbReference type="Proteomes" id="UP000327044">
    <property type="component" value="Unassembled WGS sequence"/>
</dbReference>
<keyword evidence="4" id="KW-0732">Signal</keyword>
<keyword evidence="6" id="KW-1185">Reference proteome</keyword>
<dbReference type="SMART" id="SM00708">
    <property type="entry name" value="PhBP"/>
    <property type="match status" value="1"/>
</dbReference>
<dbReference type="CDD" id="cd23992">
    <property type="entry name" value="PBP_GOBP"/>
    <property type="match status" value="1"/>
</dbReference>
<protein>
    <submittedName>
        <fullName evidence="5">Uncharacterized protein</fullName>
    </submittedName>
</protein>
<reference evidence="5 6" key="1">
    <citation type="journal article" date="2018" name="Elife">
        <title>Firefly genomes illuminate parallel origins of bioluminescence in beetles.</title>
        <authorList>
            <person name="Fallon T.R."/>
            <person name="Lower S.E."/>
            <person name="Chang C.H."/>
            <person name="Bessho-Uehara M."/>
            <person name="Martin G.J."/>
            <person name="Bewick A.J."/>
            <person name="Behringer M."/>
            <person name="Debat H.J."/>
            <person name="Wong I."/>
            <person name="Day J.C."/>
            <person name="Suvorov A."/>
            <person name="Silva C.J."/>
            <person name="Stanger-Hall K.F."/>
            <person name="Hall D.W."/>
            <person name="Schmitz R.J."/>
            <person name="Nelson D.R."/>
            <person name="Lewis S.M."/>
            <person name="Shigenobu S."/>
            <person name="Bybee S.M."/>
            <person name="Larracuente A.M."/>
            <person name="Oba Y."/>
            <person name="Weng J.K."/>
        </authorList>
    </citation>
    <scope>NUCLEOTIDE SEQUENCE [LARGE SCALE GENOMIC DNA]</scope>
    <source>
        <strain evidence="5">1611_PpyrPB1</strain>
        <tissue evidence="5">Whole body</tissue>
    </source>
</reference>
<proteinExistence type="inferred from homology"/>
<dbReference type="SUPFAM" id="SSF47565">
    <property type="entry name" value="Insect pheromone/odorant-binding proteins"/>
    <property type="match status" value="1"/>
</dbReference>
<gene>
    <name evidence="5" type="ORF">PPYR_06396</name>
</gene>
<dbReference type="AlphaFoldDB" id="A0A5N4ATK0"/>
<evidence type="ECO:0000256" key="2">
    <source>
        <dbReference type="ARBA" id="ARBA00008098"/>
    </source>
</evidence>
<feature type="non-terminal residue" evidence="5">
    <location>
        <position position="1"/>
    </location>
</feature>
<dbReference type="Pfam" id="PF01395">
    <property type="entry name" value="PBP_GOBP"/>
    <property type="match status" value="1"/>
</dbReference>
<comment type="caution">
    <text evidence="5">The sequence shown here is derived from an EMBL/GenBank/DDBJ whole genome shotgun (WGS) entry which is preliminary data.</text>
</comment>
<organism evidence="5 6">
    <name type="scientific">Photinus pyralis</name>
    <name type="common">Common eastern firefly</name>
    <name type="synonym">Lampyris pyralis</name>
    <dbReference type="NCBI Taxonomy" id="7054"/>
    <lineage>
        <taxon>Eukaryota</taxon>
        <taxon>Metazoa</taxon>
        <taxon>Ecdysozoa</taxon>
        <taxon>Arthropoda</taxon>
        <taxon>Hexapoda</taxon>
        <taxon>Insecta</taxon>
        <taxon>Pterygota</taxon>
        <taxon>Neoptera</taxon>
        <taxon>Endopterygota</taxon>
        <taxon>Coleoptera</taxon>
        <taxon>Polyphaga</taxon>
        <taxon>Elateriformia</taxon>
        <taxon>Elateroidea</taxon>
        <taxon>Lampyridae</taxon>
        <taxon>Lampyrinae</taxon>
        <taxon>Photinus</taxon>
    </lineage>
</organism>
<keyword evidence="3" id="KW-0964">Secreted</keyword>